<reference evidence="4" key="1">
    <citation type="journal article" date="2019" name="Int. J. Syst. Evol. Microbiol.">
        <title>The Global Catalogue of Microorganisms (GCM) 10K type strain sequencing project: providing services to taxonomists for standard genome sequencing and annotation.</title>
        <authorList>
            <consortium name="The Broad Institute Genomics Platform"/>
            <consortium name="The Broad Institute Genome Sequencing Center for Infectious Disease"/>
            <person name="Wu L."/>
            <person name="Ma J."/>
        </authorList>
    </citation>
    <scope>NUCLEOTIDE SEQUENCE [LARGE SCALE GENOMIC DNA]</scope>
    <source>
        <strain evidence="4">JCM 14718</strain>
    </source>
</reference>
<protein>
    <recommendedName>
        <fullName evidence="2">Transcriptional regulator TetR C-terminal Proteobacteria type domain-containing protein</fullName>
    </recommendedName>
</protein>
<evidence type="ECO:0000259" key="2">
    <source>
        <dbReference type="Pfam" id="PF14246"/>
    </source>
</evidence>
<dbReference type="Pfam" id="PF14246">
    <property type="entry name" value="TetR_C_7"/>
    <property type="match status" value="1"/>
</dbReference>
<comment type="caution">
    <text evidence="3">The sequence shown here is derived from an EMBL/GenBank/DDBJ whole genome shotgun (WGS) entry which is preliminary data.</text>
</comment>
<proteinExistence type="predicted"/>
<keyword evidence="4" id="KW-1185">Reference proteome</keyword>
<sequence length="126" mass="13813">MRRLIIGESSRFPDLGRLYWEQGFTKGLTTLANAVRDLSKAGHLTVADTDQAASQFAALILRIPVNQALLRGHDTITDTEIAGHIQRGTDAFLTLYHRNTNRSPGTHQHPSTSAPPTPSTKTVRTP</sequence>
<feature type="compositionally biased region" description="Polar residues" evidence="1">
    <location>
        <begin position="97"/>
        <end position="109"/>
    </location>
</feature>
<feature type="domain" description="Transcriptional regulator TetR C-terminal Proteobacteria type" evidence="2">
    <location>
        <begin position="1"/>
        <end position="97"/>
    </location>
</feature>
<evidence type="ECO:0000313" key="3">
    <source>
        <dbReference type="EMBL" id="GAA1689893.1"/>
    </source>
</evidence>
<dbReference type="Proteomes" id="UP001500618">
    <property type="component" value="Unassembled WGS sequence"/>
</dbReference>
<name>A0ABP4TML4_9ACTN</name>
<dbReference type="Gene3D" id="1.10.357.10">
    <property type="entry name" value="Tetracycline Repressor, domain 2"/>
    <property type="match status" value="1"/>
</dbReference>
<evidence type="ECO:0000313" key="4">
    <source>
        <dbReference type="Proteomes" id="UP001500618"/>
    </source>
</evidence>
<organism evidence="3 4">
    <name type="scientific">Fodinicola feengrottensis</name>
    <dbReference type="NCBI Taxonomy" id="435914"/>
    <lineage>
        <taxon>Bacteria</taxon>
        <taxon>Bacillati</taxon>
        <taxon>Actinomycetota</taxon>
        <taxon>Actinomycetes</taxon>
        <taxon>Mycobacteriales</taxon>
        <taxon>Fodinicola</taxon>
    </lineage>
</organism>
<feature type="region of interest" description="Disordered" evidence="1">
    <location>
        <begin position="97"/>
        <end position="126"/>
    </location>
</feature>
<dbReference type="EMBL" id="BAAANY010000017">
    <property type="protein sequence ID" value="GAA1689893.1"/>
    <property type="molecule type" value="Genomic_DNA"/>
</dbReference>
<evidence type="ECO:0000256" key="1">
    <source>
        <dbReference type="SAM" id="MobiDB-lite"/>
    </source>
</evidence>
<accession>A0ABP4TML4</accession>
<gene>
    <name evidence="3" type="ORF">GCM10009765_44030</name>
</gene>
<dbReference type="InterPro" id="IPR039536">
    <property type="entry name" value="TetR_C_Proteobacteria"/>
</dbReference>